<dbReference type="PANTHER" id="PTHR37784">
    <property type="entry name" value="PROTEIN MSN1"/>
    <property type="match status" value="1"/>
</dbReference>
<gene>
    <name evidence="2" type="ORF">PITG_21124</name>
</gene>
<evidence type="ECO:0000259" key="1">
    <source>
        <dbReference type="Pfam" id="PF12550"/>
    </source>
</evidence>
<feature type="domain" description="Transcription activator GCR1-like" evidence="1">
    <location>
        <begin position="1"/>
        <end position="59"/>
    </location>
</feature>
<proteinExistence type="predicted"/>
<dbReference type="Proteomes" id="UP000006643">
    <property type="component" value="Unassembled WGS sequence"/>
</dbReference>
<dbReference type="GO" id="GO:0060963">
    <property type="term" value="P:positive regulation of ribosomal protein gene transcription by RNA polymerase II"/>
    <property type="evidence" value="ECO:0007669"/>
    <property type="project" value="TreeGrafter"/>
</dbReference>
<dbReference type="GO" id="GO:0000981">
    <property type="term" value="F:DNA-binding transcription factor activity, RNA polymerase II-specific"/>
    <property type="evidence" value="ECO:0007669"/>
    <property type="project" value="TreeGrafter"/>
</dbReference>
<organism evidence="2 3">
    <name type="scientific">Phytophthora infestans (strain T30-4)</name>
    <name type="common">Potato late blight agent</name>
    <dbReference type="NCBI Taxonomy" id="403677"/>
    <lineage>
        <taxon>Eukaryota</taxon>
        <taxon>Sar</taxon>
        <taxon>Stramenopiles</taxon>
        <taxon>Oomycota</taxon>
        <taxon>Peronosporomycetes</taxon>
        <taxon>Peronosporales</taxon>
        <taxon>Peronosporaceae</taxon>
        <taxon>Phytophthora</taxon>
    </lineage>
</organism>
<sequence length="90" mass="10325">MSRKINSEHELWAEWHEGLTNHPSTEYLEATYGRKWRLSAKESKIFSIRLCIIKHLSRRVGCVVTPPAARWPTASGGRETKNSVDLVYSV</sequence>
<dbReference type="OMA" id="HELWTEW"/>
<dbReference type="HOGENOM" id="CLU_2445559_0_0_1"/>
<reference evidence="3" key="1">
    <citation type="journal article" date="2009" name="Nature">
        <title>Genome sequence and analysis of the Irish potato famine pathogen Phytophthora infestans.</title>
        <authorList>
            <consortium name="The Broad Institute Genome Sequencing Platform"/>
            <person name="Haas B.J."/>
            <person name="Kamoun S."/>
            <person name="Zody M.C."/>
            <person name="Jiang R.H."/>
            <person name="Handsaker R.E."/>
            <person name="Cano L.M."/>
            <person name="Grabherr M."/>
            <person name="Kodira C.D."/>
            <person name="Raffaele S."/>
            <person name="Torto-Alalibo T."/>
            <person name="Bozkurt T.O."/>
            <person name="Ah-Fong A.M."/>
            <person name="Alvarado L."/>
            <person name="Anderson V.L."/>
            <person name="Armstrong M.R."/>
            <person name="Avrova A."/>
            <person name="Baxter L."/>
            <person name="Beynon J."/>
            <person name="Boevink P.C."/>
            <person name="Bollmann S.R."/>
            <person name="Bos J.I."/>
            <person name="Bulone V."/>
            <person name="Cai G."/>
            <person name="Cakir C."/>
            <person name="Carrington J.C."/>
            <person name="Chawner M."/>
            <person name="Conti L."/>
            <person name="Costanzo S."/>
            <person name="Ewan R."/>
            <person name="Fahlgren N."/>
            <person name="Fischbach M.A."/>
            <person name="Fugelstad J."/>
            <person name="Gilroy E.M."/>
            <person name="Gnerre S."/>
            <person name="Green P.J."/>
            <person name="Grenville-Briggs L.J."/>
            <person name="Griffith J."/>
            <person name="Grunwald N.J."/>
            <person name="Horn K."/>
            <person name="Horner N.R."/>
            <person name="Hu C.H."/>
            <person name="Huitema E."/>
            <person name="Jeong D.H."/>
            <person name="Jones A.M."/>
            <person name="Jones J.D."/>
            <person name="Jones R.W."/>
            <person name="Karlsson E.K."/>
            <person name="Kunjeti S.G."/>
            <person name="Lamour K."/>
            <person name="Liu Z."/>
            <person name="Ma L."/>
            <person name="Maclean D."/>
            <person name="Chibucos M.C."/>
            <person name="McDonald H."/>
            <person name="McWalters J."/>
            <person name="Meijer H.J."/>
            <person name="Morgan W."/>
            <person name="Morris P.F."/>
            <person name="Munro C.A."/>
            <person name="O'Neill K."/>
            <person name="Ospina-Giraldo M."/>
            <person name="Pinzon A."/>
            <person name="Pritchard L."/>
            <person name="Ramsahoye B."/>
            <person name="Ren Q."/>
            <person name="Restrepo S."/>
            <person name="Roy S."/>
            <person name="Sadanandom A."/>
            <person name="Savidor A."/>
            <person name="Schornack S."/>
            <person name="Schwartz D.C."/>
            <person name="Schumann U.D."/>
            <person name="Schwessinger B."/>
            <person name="Seyer L."/>
            <person name="Sharpe T."/>
            <person name="Silvar C."/>
            <person name="Song J."/>
            <person name="Studholme D.J."/>
            <person name="Sykes S."/>
            <person name="Thines M."/>
            <person name="van de Vondervoort P.J."/>
            <person name="Phuntumart V."/>
            <person name="Wawra S."/>
            <person name="Weide R."/>
            <person name="Win J."/>
            <person name="Young C."/>
            <person name="Zhou S."/>
            <person name="Fry W."/>
            <person name="Meyers B.C."/>
            <person name="van West P."/>
            <person name="Ristaino J."/>
            <person name="Govers F."/>
            <person name="Birch P.R."/>
            <person name="Whisson S.C."/>
            <person name="Judelson H.S."/>
            <person name="Nusbaum C."/>
        </authorList>
    </citation>
    <scope>NUCLEOTIDE SEQUENCE [LARGE SCALE GENOMIC DNA]</scope>
    <source>
        <strain evidence="3">T30-4</strain>
    </source>
</reference>
<protein>
    <recommendedName>
        <fullName evidence="1">Transcription activator GCR1-like domain-containing protein</fullName>
    </recommendedName>
</protein>
<dbReference type="RefSeq" id="XP_002895236.1">
    <property type="nucleotide sequence ID" value="XM_002895190.1"/>
</dbReference>
<dbReference type="PANTHER" id="PTHR37784:SF2">
    <property type="entry name" value="HIGH-OSMOLARITY-INDUCED TRANSCRIPTION PROTEIN 1"/>
    <property type="match status" value="1"/>
</dbReference>
<dbReference type="GO" id="GO:0000978">
    <property type="term" value="F:RNA polymerase II cis-regulatory region sequence-specific DNA binding"/>
    <property type="evidence" value="ECO:0007669"/>
    <property type="project" value="TreeGrafter"/>
</dbReference>
<keyword evidence="3" id="KW-1185">Reference proteome</keyword>
<dbReference type="Pfam" id="PF12550">
    <property type="entry name" value="GCR1_C"/>
    <property type="match status" value="1"/>
</dbReference>
<dbReference type="VEuPathDB" id="FungiDB:PITG_21124"/>
<dbReference type="InParanoid" id="D0P380"/>
<dbReference type="InterPro" id="IPR052146">
    <property type="entry name" value="HOT1"/>
</dbReference>
<name>D0P380_PHYIT</name>
<dbReference type="KEGG" id="pif:PITG_21124"/>
<dbReference type="EMBL" id="DS028345">
    <property type="protein sequence ID" value="EEY59061.1"/>
    <property type="molecule type" value="Genomic_DNA"/>
</dbReference>
<dbReference type="InterPro" id="IPR022210">
    <property type="entry name" value="TF_GCR1-like"/>
</dbReference>
<accession>D0P380</accession>
<evidence type="ECO:0000313" key="3">
    <source>
        <dbReference type="Proteomes" id="UP000006643"/>
    </source>
</evidence>
<dbReference type="OrthoDB" id="428577at2759"/>
<dbReference type="GeneID" id="9466871"/>
<dbReference type="AlphaFoldDB" id="D0P380"/>
<evidence type="ECO:0000313" key="2">
    <source>
        <dbReference type="EMBL" id="EEY59061.1"/>
    </source>
</evidence>